<dbReference type="Gene3D" id="3.40.1440.10">
    <property type="entry name" value="GIY-YIG endonuclease"/>
    <property type="match status" value="1"/>
</dbReference>
<sequence>MYYVYILQSKKDRKYYTGITSNLFRRLKQHNSGSFATKSTVNRGPFILIFAQECLDRSAARELEIYLKSGAGRELRNKLLE</sequence>
<evidence type="ECO:0000313" key="3">
    <source>
        <dbReference type="EMBL" id="OGK66331.1"/>
    </source>
</evidence>
<comment type="caution">
    <text evidence="3">The sequence shown here is derived from an EMBL/GenBank/DDBJ whole genome shotgun (WGS) entry which is preliminary data.</text>
</comment>
<dbReference type="Proteomes" id="UP000178450">
    <property type="component" value="Unassembled WGS sequence"/>
</dbReference>
<dbReference type="InterPro" id="IPR050190">
    <property type="entry name" value="UPF0213_domain"/>
</dbReference>
<dbReference type="InterPro" id="IPR000305">
    <property type="entry name" value="GIY-YIG_endonuc"/>
</dbReference>
<evidence type="ECO:0000256" key="1">
    <source>
        <dbReference type="ARBA" id="ARBA00007435"/>
    </source>
</evidence>
<dbReference type="CDD" id="cd10449">
    <property type="entry name" value="GIY-YIG_SLX1_like"/>
    <property type="match status" value="1"/>
</dbReference>
<gene>
    <name evidence="3" type="ORF">A2209_02080</name>
</gene>
<dbReference type="SUPFAM" id="SSF82771">
    <property type="entry name" value="GIY-YIG endonuclease"/>
    <property type="match status" value="1"/>
</dbReference>
<dbReference type="PROSITE" id="PS50164">
    <property type="entry name" value="GIY_YIG"/>
    <property type="match status" value="1"/>
</dbReference>
<evidence type="ECO:0000259" key="2">
    <source>
        <dbReference type="PROSITE" id="PS50164"/>
    </source>
</evidence>
<name>A0A1F7KER3_9BACT</name>
<dbReference type="PANTHER" id="PTHR34477:SF1">
    <property type="entry name" value="UPF0213 PROTEIN YHBQ"/>
    <property type="match status" value="1"/>
</dbReference>
<comment type="similarity">
    <text evidence="1">Belongs to the UPF0213 family.</text>
</comment>
<protein>
    <recommendedName>
        <fullName evidence="2">GIY-YIG domain-containing protein</fullName>
    </recommendedName>
</protein>
<dbReference type="PANTHER" id="PTHR34477">
    <property type="entry name" value="UPF0213 PROTEIN YHBQ"/>
    <property type="match status" value="1"/>
</dbReference>
<reference evidence="3 4" key="1">
    <citation type="journal article" date="2016" name="Nat. Commun.">
        <title>Thousands of microbial genomes shed light on interconnected biogeochemical processes in an aquifer system.</title>
        <authorList>
            <person name="Anantharaman K."/>
            <person name="Brown C.T."/>
            <person name="Hug L.A."/>
            <person name="Sharon I."/>
            <person name="Castelle C.J."/>
            <person name="Probst A.J."/>
            <person name="Thomas B.C."/>
            <person name="Singh A."/>
            <person name="Wilkins M.J."/>
            <person name="Karaoz U."/>
            <person name="Brodie E.L."/>
            <person name="Williams K.H."/>
            <person name="Hubbard S.S."/>
            <person name="Banfield J.F."/>
        </authorList>
    </citation>
    <scope>NUCLEOTIDE SEQUENCE [LARGE SCALE GENOMIC DNA]</scope>
</reference>
<dbReference type="AlphaFoldDB" id="A0A1F7KER3"/>
<dbReference type="Pfam" id="PF01541">
    <property type="entry name" value="GIY-YIG"/>
    <property type="match status" value="1"/>
</dbReference>
<dbReference type="EMBL" id="MGBG01000008">
    <property type="protein sequence ID" value="OGK66331.1"/>
    <property type="molecule type" value="Genomic_DNA"/>
</dbReference>
<dbReference type="InterPro" id="IPR035901">
    <property type="entry name" value="GIY-YIG_endonuc_sf"/>
</dbReference>
<organism evidence="3 4">
    <name type="scientific">Candidatus Roizmanbacteria bacterium RIFOXYA1_FULL_41_12</name>
    <dbReference type="NCBI Taxonomy" id="1802082"/>
    <lineage>
        <taxon>Bacteria</taxon>
        <taxon>Candidatus Roizmaniibacteriota</taxon>
    </lineage>
</organism>
<feature type="domain" description="GIY-YIG" evidence="2">
    <location>
        <begin position="1"/>
        <end position="78"/>
    </location>
</feature>
<evidence type="ECO:0000313" key="4">
    <source>
        <dbReference type="Proteomes" id="UP000178450"/>
    </source>
</evidence>
<proteinExistence type="inferred from homology"/>
<accession>A0A1F7KER3</accession>